<keyword evidence="3" id="KW-1185">Reference proteome</keyword>
<organism evidence="2 3">
    <name type="scientific">Flavimobilis rhizosphaerae</name>
    <dbReference type="NCBI Taxonomy" id="2775421"/>
    <lineage>
        <taxon>Bacteria</taxon>
        <taxon>Bacillati</taxon>
        <taxon>Actinomycetota</taxon>
        <taxon>Actinomycetes</taxon>
        <taxon>Micrococcales</taxon>
        <taxon>Jonesiaceae</taxon>
        <taxon>Flavimobilis</taxon>
    </lineage>
</organism>
<comment type="caution">
    <text evidence="2">The sequence shown here is derived from an EMBL/GenBank/DDBJ whole genome shotgun (WGS) entry which is preliminary data.</text>
</comment>
<gene>
    <name evidence="2" type="ORF">IGS67_00560</name>
</gene>
<evidence type="ECO:0000256" key="1">
    <source>
        <dbReference type="SAM" id="Phobius"/>
    </source>
</evidence>
<keyword evidence="1" id="KW-0472">Membrane</keyword>
<dbReference type="RefSeq" id="WP_192276721.1">
    <property type="nucleotide sequence ID" value="NZ_JACZDF010000001.1"/>
</dbReference>
<keyword evidence="1" id="KW-0812">Transmembrane</keyword>
<proteinExistence type="predicted"/>
<dbReference type="InterPro" id="IPR009937">
    <property type="entry name" value="Phage_holin_3_6"/>
</dbReference>
<evidence type="ECO:0000313" key="2">
    <source>
        <dbReference type="EMBL" id="MBD9697994.1"/>
    </source>
</evidence>
<feature type="transmembrane region" description="Helical" evidence="1">
    <location>
        <begin position="43"/>
        <end position="62"/>
    </location>
</feature>
<dbReference type="EMBL" id="JACZDF010000001">
    <property type="protein sequence ID" value="MBD9697994.1"/>
    <property type="molecule type" value="Genomic_DNA"/>
</dbReference>
<dbReference type="Pfam" id="PF07332">
    <property type="entry name" value="Phage_holin_3_6"/>
    <property type="match status" value="1"/>
</dbReference>
<evidence type="ECO:0000313" key="3">
    <source>
        <dbReference type="Proteomes" id="UP000642107"/>
    </source>
</evidence>
<feature type="transmembrane region" description="Helical" evidence="1">
    <location>
        <begin position="82"/>
        <end position="107"/>
    </location>
</feature>
<accession>A0ABR9DM70</accession>
<keyword evidence="1" id="KW-1133">Transmembrane helix</keyword>
<reference evidence="2 3" key="1">
    <citation type="submission" date="2020-09" db="EMBL/GenBank/DDBJ databases">
        <title>Flavimobilis rhizosphaerae sp. nov., isolated from rhizosphere soil of Spartina alterniflora.</title>
        <authorList>
            <person name="Hanqin C."/>
        </authorList>
    </citation>
    <scope>NUCLEOTIDE SEQUENCE [LARGE SCALE GENOMIC DNA]</scope>
    <source>
        <strain evidence="2 3">GY 10621</strain>
    </source>
</reference>
<sequence length="135" mass="13884">MSTTDDPQVEPSLGELFGRLSEQTSRLVHAEIELAKAEMKARAIRLGAGAGLLAAAGVLALYALDKLFDAAALGLSVPLPPWLGFLIVGVVLLVVVGVLAAVGLRLLKAGNPPAPSRAAANLKDDVEALKKGLGR</sequence>
<dbReference type="Proteomes" id="UP000642107">
    <property type="component" value="Unassembled WGS sequence"/>
</dbReference>
<name>A0ABR9DM70_9MICO</name>
<protein>
    <submittedName>
        <fullName evidence="2">Phage holin family protein</fullName>
    </submittedName>
</protein>